<proteinExistence type="predicted"/>
<gene>
    <name evidence="1" type="ORF">S03H2_27505</name>
</gene>
<name>X1HWX4_9ZZZZ</name>
<dbReference type="AlphaFoldDB" id="X1HWX4"/>
<organism evidence="1">
    <name type="scientific">marine sediment metagenome</name>
    <dbReference type="NCBI Taxonomy" id="412755"/>
    <lineage>
        <taxon>unclassified sequences</taxon>
        <taxon>metagenomes</taxon>
        <taxon>ecological metagenomes</taxon>
    </lineage>
</organism>
<sequence length="74" mass="8406">MDRTGLQDFVREQLGLMTRITVGETLPGGMPSFVYLSSFVGTHHMDFTLIHEELHRHLIRDSALGSFERATMDV</sequence>
<dbReference type="EMBL" id="BARU01016555">
    <property type="protein sequence ID" value="GAH49808.1"/>
    <property type="molecule type" value="Genomic_DNA"/>
</dbReference>
<reference evidence="1" key="1">
    <citation type="journal article" date="2014" name="Front. Microbiol.">
        <title>High frequency of phylogenetically diverse reductive dehalogenase-homologous genes in deep subseafloor sedimentary metagenomes.</title>
        <authorList>
            <person name="Kawai M."/>
            <person name="Futagami T."/>
            <person name="Toyoda A."/>
            <person name="Takaki Y."/>
            <person name="Nishi S."/>
            <person name="Hori S."/>
            <person name="Arai W."/>
            <person name="Tsubouchi T."/>
            <person name="Morono Y."/>
            <person name="Uchiyama I."/>
            <person name="Ito T."/>
            <person name="Fujiyama A."/>
            <person name="Inagaki F."/>
            <person name="Takami H."/>
        </authorList>
    </citation>
    <scope>NUCLEOTIDE SEQUENCE</scope>
    <source>
        <strain evidence="1">Expedition CK06-06</strain>
    </source>
</reference>
<evidence type="ECO:0000313" key="1">
    <source>
        <dbReference type="EMBL" id="GAH49808.1"/>
    </source>
</evidence>
<accession>X1HWX4</accession>
<comment type="caution">
    <text evidence="1">The sequence shown here is derived from an EMBL/GenBank/DDBJ whole genome shotgun (WGS) entry which is preliminary data.</text>
</comment>
<protein>
    <submittedName>
        <fullName evidence="1">Uncharacterized protein</fullName>
    </submittedName>
</protein>